<feature type="region of interest" description="Disordered" evidence="1">
    <location>
        <begin position="1"/>
        <end position="31"/>
    </location>
</feature>
<gene>
    <name evidence="2" type="ORF">AGFBIAGF_00009</name>
</gene>
<dbReference type="InterPro" id="IPR011856">
    <property type="entry name" value="tRNA_endonuc-like_dom_sf"/>
</dbReference>
<name>A0A7G9YQ96_9EURY</name>
<accession>A0A7G9YQ96</accession>
<dbReference type="InterPro" id="IPR011335">
    <property type="entry name" value="Restrct_endonuc-II-like"/>
</dbReference>
<dbReference type="GO" id="GO:0003676">
    <property type="term" value="F:nucleic acid binding"/>
    <property type="evidence" value="ECO:0007669"/>
    <property type="project" value="InterPro"/>
</dbReference>
<protein>
    <recommendedName>
        <fullName evidence="3">Restriction endonuclease type IV Mrr domain-containing protein</fullName>
    </recommendedName>
</protein>
<reference evidence="2" key="1">
    <citation type="submission" date="2020-06" db="EMBL/GenBank/DDBJ databases">
        <title>Unique genomic features of the anaerobic methanotrophic archaea.</title>
        <authorList>
            <person name="Chadwick G.L."/>
            <person name="Skennerton C.T."/>
            <person name="Laso-Perez R."/>
            <person name="Leu A.O."/>
            <person name="Speth D.R."/>
            <person name="Yu H."/>
            <person name="Morgan-Lang C."/>
            <person name="Hatzenpichler R."/>
            <person name="Goudeau D."/>
            <person name="Malmstrom R."/>
            <person name="Brazelton W.J."/>
            <person name="Woyke T."/>
            <person name="Hallam S.J."/>
            <person name="Tyson G.W."/>
            <person name="Wegener G."/>
            <person name="Boetius A."/>
            <person name="Orphan V."/>
        </authorList>
    </citation>
    <scope>NUCLEOTIDE SEQUENCE</scope>
</reference>
<dbReference type="EMBL" id="MT631407">
    <property type="protein sequence ID" value="QNO50180.1"/>
    <property type="molecule type" value="Genomic_DNA"/>
</dbReference>
<evidence type="ECO:0000313" key="2">
    <source>
        <dbReference type="EMBL" id="QNO50180.1"/>
    </source>
</evidence>
<feature type="compositionally biased region" description="Acidic residues" evidence="1">
    <location>
        <begin position="1"/>
        <end position="11"/>
    </location>
</feature>
<evidence type="ECO:0008006" key="3">
    <source>
        <dbReference type="Google" id="ProtNLM"/>
    </source>
</evidence>
<sequence length="167" mass="19414">MYEVDNIEENGDVSLPKPKTKKTGKETAHKKGHDFEKKVAKWAKEYFSADKVETNILMNGNTVKRPYEIDVYVHRTVLLLFGEDIWIECKNIKSSIKMTHIFKLLSSAKDIEDARDAGREKFYFDKLAFVSTSKFDVDALSYAEDNDIACFHYDGKKYELKNEPDWL</sequence>
<dbReference type="Gene3D" id="3.40.1350.10">
    <property type="match status" value="1"/>
</dbReference>
<evidence type="ECO:0000256" key="1">
    <source>
        <dbReference type="SAM" id="MobiDB-lite"/>
    </source>
</evidence>
<dbReference type="SUPFAM" id="SSF52980">
    <property type="entry name" value="Restriction endonuclease-like"/>
    <property type="match status" value="1"/>
</dbReference>
<organism evidence="2">
    <name type="scientific">Candidatus Methanogaster sp. ANME-2c ERB4</name>
    <dbReference type="NCBI Taxonomy" id="2759911"/>
    <lineage>
        <taxon>Archaea</taxon>
        <taxon>Methanobacteriati</taxon>
        <taxon>Methanobacteriota</taxon>
        <taxon>Stenosarchaea group</taxon>
        <taxon>Methanomicrobia</taxon>
        <taxon>Methanosarcinales</taxon>
        <taxon>ANME-2 cluster</taxon>
        <taxon>Candidatus Methanogasteraceae</taxon>
        <taxon>Candidatus Methanogaster</taxon>
    </lineage>
</organism>
<proteinExistence type="predicted"/>
<dbReference type="AlphaFoldDB" id="A0A7G9YQ96"/>